<accession>A0ABZ1AZA6</accession>
<evidence type="ECO:0000256" key="1">
    <source>
        <dbReference type="SAM" id="MobiDB-lite"/>
    </source>
</evidence>
<protein>
    <submittedName>
        <fullName evidence="2">GTPase</fullName>
    </submittedName>
</protein>
<evidence type="ECO:0000313" key="3">
    <source>
        <dbReference type="Proteomes" id="UP001324287"/>
    </source>
</evidence>
<feature type="region of interest" description="Disordered" evidence="1">
    <location>
        <begin position="333"/>
        <end position="400"/>
    </location>
</feature>
<reference evidence="2 3" key="1">
    <citation type="submission" date="2023-12" db="EMBL/GenBank/DDBJ databases">
        <title>Blastococcus brunescens sp. nov., an actonobacterium isolated from sandstone collected in sahara desert.</title>
        <authorList>
            <person name="Gtari M."/>
            <person name="Ghodhbane F."/>
        </authorList>
    </citation>
    <scope>NUCLEOTIDE SEQUENCE [LARGE SCALE GENOMIC DNA]</scope>
    <source>
        <strain evidence="2 3">BMG 8361</strain>
    </source>
</reference>
<dbReference type="Proteomes" id="UP001324287">
    <property type="component" value="Chromosome"/>
</dbReference>
<gene>
    <name evidence="2" type="ORF">U6N30_30380</name>
</gene>
<proteinExistence type="predicted"/>
<name>A0ABZ1AZA6_9ACTN</name>
<keyword evidence="3" id="KW-1185">Reference proteome</keyword>
<feature type="compositionally biased region" description="Gly residues" evidence="1">
    <location>
        <begin position="352"/>
        <end position="362"/>
    </location>
</feature>
<dbReference type="EMBL" id="CP141261">
    <property type="protein sequence ID" value="WRL63875.1"/>
    <property type="molecule type" value="Genomic_DNA"/>
</dbReference>
<dbReference type="Gene3D" id="3.40.50.300">
    <property type="entry name" value="P-loop containing nucleotide triphosphate hydrolases"/>
    <property type="match status" value="1"/>
</dbReference>
<organism evidence="2 3">
    <name type="scientific">Blastococcus brunescens</name>
    <dbReference type="NCBI Taxonomy" id="1564165"/>
    <lineage>
        <taxon>Bacteria</taxon>
        <taxon>Bacillati</taxon>
        <taxon>Actinomycetota</taxon>
        <taxon>Actinomycetes</taxon>
        <taxon>Geodermatophilales</taxon>
        <taxon>Geodermatophilaceae</taxon>
        <taxon>Blastococcus</taxon>
    </lineage>
</organism>
<evidence type="ECO:0000313" key="2">
    <source>
        <dbReference type="EMBL" id="WRL63875.1"/>
    </source>
</evidence>
<dbReference type="InterPro" id="IPR027417">
    <property type="entry name" value="P-loop_NTPase"/>
</dbReference>
<dbReference type="RefSeq" id="WP_324275205.1">
    <property type="nucleotide sequence ID" value="NZ_CP141261.1"/>
</dbReference>
<sequence>MVTWYRHGAVPRVALHPVEGVWRPLPVHRVDGALQLDLGGTAPEDVERLVVDWPTAGLAAATLIDTPGISSLSVGVSDRAWALLGEEQLPSADAVVFLTRQMQPEDLAFLARFQEATGGAGVHTTTITVLSRADEVGAGRIDALLAAEKVARRTSEDPAVRALSQAVVPVAGLVGLAGRMLRHRDFVALRSLATADRADLDAMLLTADRFCRVEAPVPVSRDLRVTLLERLGLFGIRLAVALIRTGVSDTGALSDQLFRRSGLAELHRLLAVHFTRRSAALRAATAVRLVERLLRQRPLPAAADLMVQVERIQVGSQELVELDLLARSRAMHGPFPWRSGPRPSGCSVQRGRTGGPAGPAGGRHGRAAARSRDGSPRPVADTGRGPAGRAGHRGCVRRPAPVLRMGARNSRRAGLRCGVRAARPVTSGRTG</sequence>